<keyword evidence="2 5" id="KW-0812">Transmembrane</keyword>
<name>A0A023X2E4_RUBRA</name>
<dbReference type="PIRSF" id="PIRSF006648">
    <property type="entry name" value="DrrB"/>
    <property type="match status" value="1"/>
</dbReference>
<comment type="subcellular location">
    <subcellularLocation>
        <location evidence="5">Cell membrane</location>
        <topology evidence="5">Multi-pass membrane protein</topology>
    </subcellularLocation>
    <subcellularLocation>
        <location evidence="1">Membrane</location>
        <topology evidence="1">Multi-pass membrane protein</topology>
    </subcellularLocation>
</comment>
<keyword evidence="4 5" id="KW-0472">Membrane</keyword>
<dbReference type="EMBL" id="CP007514">
    <property type="protein sequence ID" value="AHY46391.1"/>
    <property type="molecule type" value="Genomic_DNA"/>
</dbReference>
<feature type="transmembrane region" description="Helical" evidence="5">
    <location>
        <begin position="32"/>
        <end position="53"/>
    </location>
</feature>
<reference evidence="8" key="2">
    <citation type="submission" date="2023-11" db="EMBL/GenBank/DDBJ databases">
        <title>MicrobeMod: A computational toolkit for identifying prokaryotic methylation and restriction-modification with nanopore sequencing.</title>
        <authorList>
            <person name="Crits-Christoph A."/>
            <person name="Kang S.C."/>
            <person name="Lee H."/>
            <person name="Ostrov N."/>
        </authorList>
    </citation>
    <scope>NUCLEOTIDE SEQUENCE</scope>
    <source>
        <strain evidence="8">ATCC 51242</strain>
    </source>
</reference>
<dbReference type="Proteomes" id="UP000025229">
    <property type="component" value="Chromosome"/>
</dbReference>
<evidence type="ECO:0000313" key="7">
    <source>
        <dbReference type="EMBL" id="AHY46391.1"/>
    </source>
</evidence>
<dbReference type="KEGG" id="rrd:RradSPS_1108"/>
<evidence type="ECO:0000313" key="8">
    <source>
        <dbReference type="EMBL" id="MDX5893798.1"/>
    </source>
</evidence>
<evidence type="ECO:0000259" key="6">
    <source>
        <dbReference type="PROSITE" id="PS51012"/>
    </source>
</evidence>
<dbReference type="RefSeq" id="WP_038681250.1">
    <property type="nucleotide sequence ID" value="NZ_CP007514.1"/>
</dbReference>
<dbReference type="GO" id="GO:0140359">
    <property type="term" value="F:ABC-type transporter activity"/>
    <property type="evidence" value="ECO:0007669"/>
    <property type="project" value="InterPro"/>
</dbReference>
<feature type="transmembrane region" description="Helical" evidence="5">
    <location>
        <begin position="146"/>
        <end position="165"/>
    </location>
</feature>
<dbReference type="EMBL" id="JAWXXX010000001">
    <property type="protein sequence ID" value="MDX5893798.1"/>
    <property type="molecule type" value="Genomic_DNA"/>
</dbReference>
<dbReference type="PANTHER" id="PTHR43229">
    <property type="entry name" value="NODULATION PROTEIN J"/>
    <property type="match status" value="1"/>
</dbReference>
<dbReference type="InterPro" id="IPR047817">
    <property type="entry name" value="ABC2_TM_bact-type"/>
</dbReference>
<evidence type="ECO:0000256" key="4">
    <source>
        <dbReference type="ARBA" id="ARBA00023136"/>
    </source>
</evidence>
<dbReference type="InterPro" id="IPR013525">
    <property type="entry name" value="ABC2_TM"/>
</dbReference>
<keyword evidence="9" id="KW-1185">Reference proteome</keyword>
<dbReference type="PROSITE" id="PS51012">
    <property type="entry name" value="ABC_TM2"/>
    <property type="match status" value="1"/>
</dbReference>
<dbReference type="GO" id="GO:0043190">
    <property type="term" value="C:ATP-binding cassette (ABC) transporter complex"/>
    <property type="evidence" value="ECO:0007669"/>
    <property type="project" value="InterPro"/>
</dbReference>
<evidence type="ECO:0000256" key="3">
    <source>
        <dbReference type="ARBA" id="ARBA00022989"/>
    </source>
</evidence>
<comment type="similarity">
    <text evidence="5">Belongs to the ABC-2 integral membrane protein family.</text>
</comment>
<dbReference type="InterPro" id="IPR000412">
    <property type="entry name" value="ABC_2_transport"/>
</dbReference>
<gene>
    <name evidence="7" type="ORF">RradSPS_1108</name>
    <name evidence="8" type="ORF">SIL72_07115</name>
</gene>
<dbReference type="InterPro" id="IPR051784">
    <property type="entry name" value="Nod_factor_ABC_transporter"/>
</dbReference>
<protein>
    <recommendedName>
        <fullName evidence="5">Transport permease protein</fullName>
    </recommendedName>
</protein>
<sequence length="254" mass="28683">MYLPSPRGAFRVWQRDLTVFGKFWKAALFPNFIEPFFYLAALGLGLGAFVQDINGQDYLYFIAPGLLASNAMFAASFEATFNTYVKFRINRVYDAIISTPVNAEDVVFGEYLWAGTRAAVYGSAFLLVLVVLGLVTSPWALLLPPFIFLMGLMFSVMGMLFTSLIRSIDFYAYYFTLVITPMFLFSGIFFPLEDFPAPVPQLAWFMPLYHAVNVCRELATGPSLSVLWDLAWILVFTAALSLIPVQIMRRRLVD</sequence>
<dbReference type="PANTHER" id="PTHR43229:SF2">
    <property type="entry name" value="NODULATION PROTEIN J"/>
    <property type="match status" value="1"/>
</dbReference>
<keyword evidence="3 5" id="KW-1133">Transmembrane helix</keyword>
<proteinExistence type="inferred from homology"/>
<evidence type="ECO:0000313" key="9">
    <source>
        <dbReference type="Proteomes" id="UP000025229"/>
    </source>
</evidence>
<evidence type="ECO:0000256" key="1">
    <source>
        <dbReference type="ARBA" id="ARBA00004141"/>
    </source>
</evidence>
<feature type="transmembrane region" description="Helical" evidence="5">
    <location>
        <begin position="59"/>
        <end position="81"/>
    </location>
</feature>
<dbReference type="PRINTS" id="PR00164">
    <property type="entry name" value="ABC2TRNSPORT"/>
</dbReference>
<organism evidence="7 9">
    <name type="scientific">Rubrobacter radiotolerans</name>
    <name type="common">Arthrobacter radiotolerans</name>
    <dbReference type="NCBI Taxonomy" id="42256"/>
    <lineage>
        <taxon>Bacteria</taxon>
        <taxon>Bacillati</taxon>
        <taxon>Actinomycetota</taxon>
        <taxon>Rubrobacteria</taxon>
        <taxon>Rubrobacterales</taxon>
        <taxon>Rubrobacteraceae</taxon>
        <taxon>Rubrobacter</taxon>
    </lineage>
</organism>
<dbReference type="HOGENOM" id="CLU_039483_3_1_11"/>
<dbReference type="eggNOG" id="COG0842">
    <property type="taxonomic scope" value="Bacteria"/>
</dbReference>
<reference evidence="7 9" key="1">
    <citation type="submission" date="2014-03" db="EMBL/GenBank/DDBJ databases">
        <title>Complete genome sequence of the Radio-Resistant Rubrobacter radiotolerans RSPS-4.</title>
        <authorList>
            <person name="Egas C.C."/>
            <person name="Barroso C.C."/>
            <person name="Froufe H.J.C."/>
            <person name="Pacheco J.J."/>
            <person name="Albuquerque L.L."/>
            <person name="da Costa M.M.S."/>
        </authorList>
    </citation>
    <scope>NUCLEOTIDE SEQUENCE [LARGE SCALE GENOMIC DNA]</scope>
    <source>
        <strain evidence="7 9">RSPS-4</strain>
    </source>
</reference>
<feature type="transmembrane region" description="Helical" evidence="5">
    <location>
        <begin position="172"/>
        <end position="192"/>
    </location>
</feature>
<keyword evidence="5" id="KW-0813">Transport</keyword>
<feature type="domain" description="ABC transmembrane type-2" evidence="6">
    <location>
        <begin position="26"/>
        <end position="251"/>
    </location>
</feature>
<feature type="transmembrane region" description="Helical" evidence="5">
    <location>
        <begin position="118"/>
        <end position="140"/>
    </location>
</feature>
<dbReference type="OrthoDB" id="9778589at2"/>
<evidence type="ECO:0000256" key="2">
    <source>
        <dbReference type="ARBA" id="ARBA00022692"/>
    </source>
</evidence>
<feature type="transmembrane region" description="Helical" evidence="5">
    <location>
        <begin position="230"/>
        <end position="248"/>
    </location>
</feature>
<evidence type="ECO:0000256" key="5">
    <source>
        <dbReference type="RuleBase" id="RU361157"/>
    </source>
</evidence>
<dbReference type="Pfam" id="PF01061">
    <property type="entry name" value="ABC2_membrane"/>
    <property type="match status" value="1"/>
</dbReference>
<keyword evidence="5" id="KW-1003">Cell membrane</keyword>
<dbReference type="AlphaFoldDB" id="A0A023X2E4"/>
<accession>A0A023X2E4</accession>
<dbReference type="Proteomes" id="UP001281130">
    <property type="component" value="Unassembled WGS sequence"/>
</dbReference>
<dbReference type="STRING" id="42256.RradSPS_1108"/>